<reference evidence="2 3" key="2">
    <citation type="journal article" date="2016" name="Int. J. Syst. Evol. Microbiol.">
        <title>Vitellibacter aquimaris sp. nov., a marine bacterium isolated from seawater.</title>
        <authorList>
            <person name="Thevarajoo S."/>
            <person name="Selvaratnam C."/>
            <person name="Goh K.M."/>
            <person name="Hong K.W."/>
            <person name="Chan X.Y."/>
            <person name="Chan K.G."/>
            <person name="Chong C.S."/>
        </authorList>
    </citation>
    <scope>NUCLEOTIDE SEQUENCE [LARGE SCALE GENOMIC DNA]</scope>
    <source>
        <strain evidence="2 3">D-24</strain>
    </source>
</reference>
<evidence type="ECO:0000259" key="1">
    <source>
        <dbReference type="Pfam" id="PF13521"/>
    </source>
</evidence>
<dbReference type="OrthoDB" id="5638848at2"/>
<keyword evidence="3" id="KW-1185">Reference proteome</keyword>
<organism evidence="2 3">
    <name type="scientific">Aequorivita aquimaris</name>
    <dbReference type="NCBI Taxonomy" id="1548749"/>
    <lineage>
        <taxon>Bacteria</taxon>
        <taxon>Pseudomonadati</taxon>
        <taxon>Bacteroidota</taxon>
        <taxon>Flavobacteriia</taxon>
        <taxon>Flavobacteriales</taxon>
        <taxon>Flavobacteriaceae</taxon>
        <taxon>Aequorivita</taxon>
    </lineage>
</organism>
<feature type="domain" description="NadR/Ttd14 AAA" evidence="1">
    <location>
        <begin position="5"/>
        <end position="169"/>
    </location>
</feature>
<reference evidence="3" key="1">
    <citation type="submission" date="2014-10" db="EMBL/GenBank/DDBJ databases">
        <title>Genome sequencing of Vitellibacter sp. D-24.</title>
        <authorList>
            <person name="Thevarajoo S."/>
            <person name="Selvaratnam C."/>
            <person name="Goh K.M."/>
            <person name="Chong C.S."/>
        </authorList>
    </citation>
    <scope>NUCLEOTIDE SEQUENCE [LARGE SCALE GENOMIC DNA]</scope>
    <source>
        <strain evidence="3">D-24</strain>
    </source>
</reference>
<dbReference type="EMBL" id="JRWG01000003">
    <property type="protein sequence ID" value="KXN99982.1"/>
    <property type="molecule type" value="Genomic_DNA"/>
</dbReference>
<protein>
    <submittedName>
        <fullName evidence="2">ATPase</fullName>
    </submittedName>
</protein>
<dbReference type="STRING" id="1548749.LS48_05750"/>
<dbReference type="Pfam" id="PF13521">
    <property type="entry name" value="AAA_28"/>
    <property type="match status" value="1"/>
</dbReference>
<dbReference type="Proteomes" id="UP000070138">
    <property type="component" value="Unassembled WGS sequence"/>
</dbReference>
<evidence type="ECO:0000313" key="3">
    <source>
        <dbReference type="Proteomes" id="UP000070138"/>
    </source>
</evidence>
<comment type="caution">
    <text evidence="2">The sequence shown here is derived from an EMBL/GenBank/DDBJ whole genome shotgun (WGS) entry which is preliminary data.</text>
</comment>
<dbReference type="InterPro" id="IPR038727">
    <property type="entry name" value="NadR/Ttd14_AAA_dom"/>
</dbReference>
<dbReference type="SUPFAM" id="SSF52540">
    <property type="entry name" value="P-loop containing nucleoside triphosphate hydrolases"/>
    <property type="match status" value="1"/>
</dbReference>
<gene>
    <name evidence="2" type="ORF">LS48_05750</name>
</gene>
<accession>A0A137RIG4</accession>
<dbReference type="RefSeq" id="WP_062620922.1">
    <property type="nucleotide sequence ID" value="NZ_JRWG01000003.1"/>
</dbReference>
<name>A0A137RIG4_9FLAO</name>
<dbReference type="InterPro" id="IPR027417">
    <property type="entry name" value="P-loop_NTPase"/>
</dbReference>
<dbReference type="AlphaFoldDB" id="A0A137RIG4"/>
<proteinExistence type="predicted"/>
<evidence type="ECO:0000313" key="2">
    <source>
        <dbReference type="EMBL" id="KXN99982.1"/>
    </source>
</evidence>
<dbReference type="Gene3D" id="3.40.50.300">
    <property type="entry name" value="P-loop containing nucleotide triphosphate hydrolases"/>
    <property type="match status" value="1"/>
</dbReference>
<sequence length="181" mass="21229">MDTRRIVITGGPGSGKTALINYLEKEGYPVMHEISRDVILEAQKEGIEQLFLENPILFSEKLLEGRLKQFHEGKNCAAPVLFYDRGMPDVTAYMDFVATHYPENFCETCNEYRYDEIFVLPPWEEIYEQDNERYESFEQAEKIFHFLKSGYENFGYKIHEVPVGTIKDRVEYILNHLKNTP</sequence>